<feature type="transmembrane region" description="Helical" evidence="1">
    <location>
        <begin position="198"/>
        <end position="219"/>
    </location>
</feature>
<reference evidence="2" key="1">
    <citation type="submission" date="2020-12" db="EMBL/GenBank/DDBJ databases">
        <title>Bacterial novel species Mucilaginibacter sp. SD-g isolated from soil.</title>
        <authorList>
            <person name="Jung H.-Y."/>
        </authorList>
    </citation>
    <scope>NUCLEOTIDE SEQUENCE</scope>
    <source>
        <strain evidence="2">SD-g</strain>
    </source>
</reference>
<proteinExistence type="predicted"/>
<organism evidence="2 3">
    <name type="scientific">Mucilaginibacter segetis</name>
    <dbReference type="NCBI Taxonomy" id="2793071"/>
    <lineage>
        <taxon>Bacteria</taxon>
        <taxon>Pseudomonadati</taxon>
        <taxon>Bacteroidota</taxon>
        <taxon>Sphingobacteriia</taxon>
        <taxon>Sphingobacteriales</taxon>
        <taxon>Sphingobacteriaceae</taxon>
        <taxon>Mucilaginibacter</taxon>
    </lineage>
</organism>
<dbReference type="RefSeq" id="WP_200067168.1">
    <property type="nucleotide sequence ID" value="NZ_JAEHFW010000003.1"/>
</dbReference>
<dbReference type="EMBL" id="JAEHFW010000003">
    <property type="protein sequence ID" value="MBK0380625.1"/>
    <property type="molecule type" value="Genomic_DNA"/>
</dbReference>
<name>A0A934PWD0_9SPHI</name>
<keyword evidence="3" id="KW-1185">Reference proteome</keyword>
<dbReference type="Proteomes" id="UP000613193">
    <property type="component" value="Unassembled WGS sequence"/>
</dbReference>
<feature type="transmembrane region" description="Helical" evidence="1">
    <location>
        <begin position="65"/>
        <end position="83"/>
    </location>
</feature>
<sequence length="231" mass="25950">MKIKLSWQYFLAFMAFVFVAGQLHELAHLIAAYVVCGHPGTQVDFNLWTLCDGCNLQPDSWLPTVFGPVFSYLLIWAGYFMLCSSNKERWPVAFVLIMGNLAFARLFTASMGKGDETTVLKVLFTEQPLWLIKLSGFVLVSALTFPPLYMVYKRIANKRGFLITIVFCIAPLLIMMPYEFMLLGSVLKSGVLNQRWLLGVPALVYLHTGLMAVIVILFAKTLFQASAKSIT</sequence>
<keyword evidence="1" id="KW-1133">Transmembrane helix</keyword>
<evidence type="ECO:0008006" key="4">
    <source>
        <dbReference type="Google" id="ProtNLM"/>
    </source>
</evidence>
<feature type="transmembrane region" description="Helical" evidence="1">
    <location>
        <begin position="128"/>
        <end position="149"/>
    </location>
</feature>
<keyword evidence="1" id="KW-0812">Transmembrane</keyword>
<protein>
    <recommendedName>
        <fullName evidence="4">Peptidase M50B-like protein</fullName>
    </recommendedName>
</protein>
<dbReference type="AlphaFoldDB" id="A0A934PWD0"/>
<evidence type="ECO:0000256" key="1">
    <source>
        <dbReference type="SAM" id="Phobius"/>
    </source>
</evidence>
<feature type="transmembrane region" description="Helical" evidence="1">
    <location>
        <begin position="90"/>
        <end position="108"/>
    </location>
</feature>
<feature type="transmembrane region" description="Helical" evidence="1">
    <location>
        <begin position="161"/>
        <end position="178"/>
    </location>
</feature>
<comment type="caution">
    <text evidence="2">The sequence shown here is derived from an EMBL/GenBank/DDBJ whole genome shotgun (WGS) entry which is preliminary data.</text>
</comment>
<keyword evidence="1" id="KW-0472">Membrane</keyword>
<accession>A0A934PWD0</accession>
<evidence type="ECO:0000313" key="2">
    <source>
        <dbReference type="EMBL" id="MBK0380625.1"/>
    </source>
</evidence>
<gene>
    <name evidence="2" type="ORF">I5M19_14975</name>
</gene>
<evidence type="ECO:0000313" key="3">
    <source>
        <dbReference type="Proteomes" id="UP000613193"/>
    </source>
</evidence>